<feature type="transmembrane region" description="Helical" evidence="6">
    <location>
        <begin position="289"/>
        <end position="310"/>
    </location>
</feature>
<feature type="transmembrane region" description="Helical" evidence="6">
    <location>
        <begin position="118"/>
        <end position="136"/>
    </location>
</feature>
<protein>
    <submittedName>
        <fullName evidence="8">Purine efflux pump PbuE</fullName>
    </submittedName>
</protein>
<comment type="subcellular location">
    <subcellularLocation>
        <location evidence="1">Cell membrane</location>
        <topology evidence="1">Multi-pass membrane protein</topology>
    </subcellularLocation>
</comment>
<evidence type="ECO:0000313" key="8">
    <source>
        <dbReference type="EMBL" id="OXR47561.1"/>
    </source>
</evidence>
<dbReference type="InterPro" id="IPR011701">
    <property type="entry name" value="MFS"/>
</dbReference>
<name>A0A231HF12_9NOCA</name>
<dbReference type="Pfam" id="PF07690">
    <property type="entry name" value="MFS_1"/>
    <property type="match status" value="1"/>
</dbReference>
<evidence type="ECO:0000256" key="6">
    <source>
        <dbReference type="SAM" id="Phobius"/>
    </source>
</evidence>
<feature type="transmembrane region" description="Helical" evidence="6">
    <location>
        <begin position="255"/>
        <end position="277"/>
    </location>
</feature>
<dbReference type="AlphaFoldDB" id="A0A231HF12"/>
<feature type="transmembrane region" description="Helical" evidence="6">
    <location>
        <begin position="85"/>
        <end position="112"/>
    </location>
</feature>
<feature type="transmembrane region" description="Helical" evidence="6">
    <location>
        <begin position="349"/>
        <end position="371"/>
    </location>
</feature>
<feature type="transmembrane region" description="Helical" evidence="6">
    <location>
        <begin position="173"/>
        <end position="194"/>
    </location>
</feature>
<organism evidence="8 9">
    <name type="scientific">Nocardia cerradoensis</name>
    <dbReference type="NCBI Taxonomy" id="85688"/>
    <lineage>
        <taxon>Bacteria</taxon>
        <taxon>Bacillati</taxon>
        <taxon>Actinomycetota</taxon>
        <taxon>Actinomycetes</taxon>
        <taxon>Mycobacteriales</taxon>
        <taxon>Nocardiaceae</taxon>
        <taxon>Nocardia</taxon>
    </lineage>
</organism>
<evidence type="ECO:0000256" key="1">
    <source>
        <dbReference type="ARBA" id="ARBA00004651"/>
    </source>
</evidence>
<feature type="domain" description="Major facilitator superfamily (MFS) profile" evidence="7">
    <location>
        <begin position="19"/>
        <end position="399"/>
    </location>
</feature>
<dbReference type="InterPro" id="IPR050189">
    <property type="entry name" value="MFS_Efflux_Transporters"/>
</dbReference>
<accession>A0A231HF12</accession>
<keyword evidence="4 6" id="KW-1133">Transmembrane helix</keyword>
<evidence type="ECO:0000256" key="3">
    <source>
        <dbReference type="ARBA" id="ARBA00022692"/>
    </source>
</evidence>
<dbReference type="InterPro" id="IPR020846">
    <property type="entry name" value="MFS_dom"/>
</dbReference>
<feature type="transmembrane region" description="Helical" evidence="6">
    <location>
        <begin position="143"/>
        <end position="161"/>
    </location>
</feature>
<dbReference type="PANTHER" id="PTHR43124:SF3">
    <property type="entry name" value="CHLORAMPHENICOL EFFLUX PUMP RV0191"/>
    <property type="match status" value="1"/>
</dbReference>
<feature type="transmembrane region" description="Helical" evidence="6">
    <location>
        <begin position="19"/>
        <end position="42"/>
    </location>
</feature>
<dbReference type="CDD" id="cd17324">
    <property type="entry name" value="MFS_NepI_like"/>
    <property type="match status" value="1"/>
</dbReference>
<dbReference type="SUPFAM" id="SSF103473">
    <property type="entry name" value="MFS general substrate transporter"/>
    <property type="match status" value="1"/>
</dbReference>
<keyword evidence="2" id="KW-1003">Cell membrane</keyword>
<comment type="caution">
    <text evidence="8">The sequence shown here is derived from an EMBL/GenBank/DDBJ whole genome shotgun (WGS) entry which is preliminary data.</text>
</comment>
<dbReference type="GO" id="GO:0022857">
    <property type="term" value="F:transmembrane transporter activity"/>
    <property type="evidence" value="ECO:0007669"/>
    <property type="project" value="InterPro"/>
</dbReference>
<evidence type="ECO:0000259" key="7">
    <source>
        <dbReference type="PROSITE" id="PS50850"/>
    </source>
</evidence>
<feature type="transmembrane region" description="Helical" evidence="6">
    <location>
        <begin position="316"/>
        <end position="337"/>
    </location>
</feature>
<feature type="transmembrane region" description="Helical" evidence="6">
    <location>
        <begin position="54"/>
        <end position="73"/>
    </location>
</feature>
<dbReference type="PANTHER" id="PTHR43124">
    <property type="entry name" value="PURINE EFFLUX PUMP PBUE"/>
    <property type="match status" value="1"/>
</dbReference>
<dbReference type="Proteomes" id="UP000215506">
    <property type="component" value="Unassembled WGS sequence"/>
</dbReference>
<dbReference type="InterPro" id="IPR036259">
    <property type="entry name" value="MFS_trans_sf"/>
</dbReference>
<evidence type="ECO:0000256" key="4">
    <source>
        <dbReference type="ARBA" id="ARBA00022989"/>
    </source>
</evidence>
<evidence type="ECO:0000313" key="9">
    <source>
        <dbReference type="Proteomes" id="UP000215506"/>
    </source>
</evidence>
<keyword evidence="5 6" id="KW-0472">Membrane</keyword>
<evidence type="ECO:0000256" key="2">
    <source>
        <dbReference type="ARBA" id="ARBA00022475"/>
    </source>
</evidence>
<dbReference type="RefSeq" id="WP_094024329.1">
    <property type="nucleotide sequence ID" value="NZ_NGAF01000001.1"/>
</dbReference>
<keyword evidence="9" id="KW-1185">Reference proteome</keyword>
<sequence length="410" mass="41763">MVSPTPPVTDDPDRATRRLLIVGSICAALVGLDALVVAPLAPTITRSTGASIDSAGLLVTTYALVYAVTGPLFGPVSDRWGRRNVILTGLVAFSLGTALTGVFSNFAVLLVFRGVAGLGAAMMVPSIFAAVADVVAPERRGRAIGIIMGALTGSSLIGVPLGSFAADALSWRVTFWVIAALAVLALVAVPLSLPQLPPAAADSDVSPLRAYVGKFRAAFSNPTVIFVLLSTFFWTAGNQGMWANIGVYFHTNFDLSTTAIGLVLLVISAVGVLGNFLGGRLTDRYGKRAVIAAAGVSVAVALVAFSSLSGALVPPVVIAALWVLAFNIGASSITTLVSELSPSARGTALGLNSSALYAGSTIGTSASVAVLSGTHSFVWLGVACAISCLLVFPIVVLLVRERAVAEAVAA</sequence>
<dbReference type="EMBL" id="NGAF01000001">
    <property type="protein sequence ID" value="OXR47561.1"/>
    <property type="molecule type" value="Genomic_DNA"/>
</dbReference>
<feature type="transmembrane region" description="Helical" evidence="6">
    <location>
        <begin position="377"/>
        <end position="399"/>
    </location>
</feature>
<keyword evidence="3 6" id="KW-0812">Transmembrane</keyword>
<dbReference type="PROSITE" id="PS50850">
    <property type="entry name" value="MFS"/>
    <property type="match status" value="1"/>
</dbReference>
<proteinExistence type="predicted"/>
<reference evidence="8 9" key="1">
    <citation type="submission" date="2017-07" db="EMBL/GenBank/DDBJ databases">
        <title>First draft Genome Sequence of Nocardia cerradoensis isolated from human infection.</title>
        <authorList>
            <person name="Carrasco G."/>
        </authorList>
    </citation>
    <scope>NUCLEOTIDE SEQUENCE [LARGE SCALE GENOMIC DNA]</scope>
    <source>
        <strain evidence="8 9">CNM20130759</strain>
    </source>
</reference>
<evidence type="ECO:0000256" key="5">
    <source>
        <dbReference type="ARBA" id="ARBA00023136"/>
    </source>
</evidence>
<gene>
    <name evidence="8" type="primary">pbuE_1</name>
    <name evidence="8" type="ORF">B7C42_00686</name>
</gene>
<dbReference type="Gene3D" id="1.20.1250.20">
    <property type="entry name" value="MFS general substrate transporter like domains"/>
    <property type="match status" value="1"/>
</dbReference>
<dbReference type="GO" id="GO:0005886">
    <property type="term" value="C:plasma membrane"/>
    <property type="evidence" value="ECO:0007669"/>
    <property type="project" value="UniProtKB-SubCell"/>
</dbReference>
<feature type="transmembrane region" description="Helical" evidence="6">
    <location>
        <begin position="215"/>
        <end position="235"/>
    </location>
</feature>